<feature type="domain" description="MurNAc-LAA" evidence="5">
    <location>
        <begin position="288"/>
        <end position="439"/>
    </location>
</feature>
<dbReference type="Pfam" id="PF01520">
    <property type="entry name" value="Amidase_3"/>
    <property type="match status" value="1"/>
</dbReference>
<comment type="caution">
    <text evidence="6">The sequence shown here is derived from an EMBL/GenBank/DDBJ whole genome shotgun (WGS) entry which is preliminary data.</text>
</comment>
<dbReference type="Pfam" id="PF11741">
    <property type="entry name" value="AMIN"/>
    <property type="match status" value="1"/>
</dbReference>
<name>A0ABS5SCR2_9BACT</name>
<feature type="compositionally biased region" description="Low complexity" evidence="4">
    <location>
        <begin position="31"/>
        <end position="43"/>
    </location>
</feature>
<gene>
    <name evidence="6" type="ORF">KI810_07875</name>
</gene>
<dbReference type="InterPro" id="IPR050695">
    <property type="entry name" value="N-acetylmuramoyl_amidase_3"/>
</dbReference>
<dbReference type="Gene3D" id="3.40.630.40">
    <property type="entry name" value="Zn-dependent exopeptidases"/>
    <property type="match status" value="1"/>
</dbReference>
<evidence type="ECO:0000313" key="7">
    <source>
        <dbReference type="Proteomes" id="UP000756860"/>
    </source>
</evidence>
<organism evidence="6 7">
    <name type="scientific">Geomobilimonas luticola</name>
    <dbReference type="NCBI Taxonomy" id="1114878"/>
    <lineage>
        <taxon>Bacteria</taxon>
        <taxon>Pseudomonadati</taxon>
        <taxon>Thermodesulfobacteriota</taxon>
        <taxon>Desulfuromonadia</taxon>
        <taxon>Geobacterales</taxon>
        <taxon>Geobacteraceae</taxon>
        <taxon>Geomobilimonas</taxon>
    </lineage>
</organism>
<comment type="catalytic activity">
    <reaction evidence="1">
        <text>Hydrolyzes the link between N-acetylmuramoyl residues and L-amino acid residues in certain cell-wall glycopeptides.</text>
        <dbReference type="EC" id="3.5.1.28"/>
    </reaction>
</comment>
<dbReference type="InterPro" id="IPR002508">
    <property type="entry name" value="MurNAc-LAA_cat"/>
</dbReference>
<protein>
    <recommendedName>
        <fullName evidence="2">N-acetylmuramoyl-L-alanine amidase</fullName>
        <ecNumber evidence="2">3.5.1.28</ecNumber>
    </recommendedName>
</protein>
<evidence type="ECO:0000256" key="3">
    <source>
        <dbReference type="ARBA" id="ARBA00022801"/>
    </source>
</evidence>
<evidence type="ECO:0000256" key="1">
    <source>
        <dbReference type="ARBA" id="ARBA00001561"/>
    </source>
</evidence>
<evidence type="ECO:0000256" key="2">
    <source>
        <dbReference type="ARBA" id="ARBA00011901"/>
    </source>
</evidence>
<reference evidence="6 7" key="1">
    <citation type="submission" date="2021-05" db="EMBL/GenBank/DDBJ databases">
        <title>The draft genome of Geobacter luticola JCM 17780.</title>
        <authorList>
            <person name="Xu Z."/>
            <person name="Masuda Y."/>
            <person name="Itoh H."/>
            <person name="Senoo K."/>
        </authorList>
    </citation>
    <scope>NUCLEOTIDE SEQUENCE [LARGE SCALE GENOMIC DNA]</scope>
    <source>
        <strain evidence="6 7">JCM 17780</strain>
    </source>
</reference>
<sequence>MLVAHPAFGARNSTVGETGKKQQSTKKKGKSGTAKSAKATKAKPPQKPAAKKQVAADKHKPVPIPVSIETPAVGRGVVNDVRYWSNPDYTRIAVSVDREVQFEYHQLPAIREASVPPRLYIDLKGTHVAPGVKDIPIGDGLLKTARIGQYRADTVRVVLDMESIKDYKIFTFSDPFRIIIDVKGDRREELTKPRETVLTPLVPSVPAIKPEPAEQKRPPKPVIGKVRRIVVDPGHGGHDPGALGGNGTKEKDIVLQVGLKLAKLLRELGLDVVMTRSTDVFLELQERTAIANKVGADLFVSIHANAALNRNVSGIETYYLNLAKTEKAAQLAAKENGTSLEKVSLLQAVLFDLMANYKLNDSAHLAEEVQKSLYHKVSGEYAGVKNLGVKQGPFYVLVGATMPSILVETAFLSNEKEEVRLRDTQYQDATAAGILDGIRAYMASLK</sequence>
<feature type="region of interest" description="Disordered" evidence="4">
    <location>
        <begin position="1"/>
        <end position="58"/>
    </location>
</feature>
<dbReference type="SMART" id="SM00646">
    <property type="entry name" value="Ami_3"/>
    <property type="match status" value="1"/>
</dbReference>
<dbReference type="EC" id="3.5.1.28" evidence="2"/>
<accession>A0ABS5SCR2</accession>
<dbReference type="SUPFAM" id="SSF53187">
    <property type="entry name" value="Zn-dependent exopeptidases"/>
    <property type="match status" value="1"/>
</dbReference>
<proteinExistence type="predicted"/>
<dbReference type="EMBL" id="JAHCVK010000002">
    <property type="protein sequence ID" value="MBT0652970.1"/>
    <property type="molecule type" value="Genomic_DNA"/>
</dbReference>
<keyword evidence="7" id="KW-1185">Reference proteome</keyword>
<evidence type="ECO:0000256" key="4">
    <source>
        <dbReference type="SAM" id="MobiDB-lite"/>
    </source>
</evidence>
<dbReference type="PANTHER" id="PTHR30404:SF0">
    <property type="entry name" value="N-ACETYLMURAMOYL-L-ALANINE AMIDASE AMIC"/>
    <property type="match status" value="1"/>
</dbReference>
<evidence type="ECO:0000259" key="5">
    <source>
        <dbReference type="SMART" id="SM00646"/>
    </source>
</evidence>
<dbReference type="InterPro" id="IPR021731">
    <property type="entry name" value="AMIN_dom"/>
</dbReference>
<dbReference type="CDD" id="cd02696">
    <property type="entry name" value="MurNAc-LAA"/>
    <property type="match status" value="1"/>
</dbReference>
<evidence type="ECO:0000313" key="6">
    <source>
        <dbReference type="EMBL" id="MBT0652970.1"/>
    </source>
</evidence>
<dbReference type="PANTHER" id="PTHR30404">
    <property type="entry name" value="N-ACETYLMURAMOYL-L-ALANINE AMIDASE"/>
    <property type="match status" value="1"/>
</dbReference>
<keyword evidence="3" id="KW-0378">Hydrolase</keyword>
<dbReference type="Gene3D" id="2.60.40.3500">
    <property type="match status" value="1"/>
</dbReference>
<dbReference type="Proteomes" id="UP000756860">
    <property type="component" value="Unassembled WGS sequence"/>
</dbReference>